<feature type="chain" id="PRO_5033672037" evidence="8">
    <location>
        <begin position="21"/>
        <end position="266"/>
    </location>
</feature>
<dbReference type="GO" id="GO:0046628">
    <property type="term" value="P:positive regulation of insulin receptor signaling pathway"/>
    <property type="evidence" value="ECO:0007669"/>
    <property type="project" value="TreeGrafter"/>
</dbReference>
<comment type="subcellular location">
    <subcellularLocation>
        <location evidence="1 6">Secreted</location>
    </subcellularLocation>
</comment>
<dbReference type="SUPFAM" id="SSF56994">
    <property type="entry name" value="Insulin-like"/>
    <property type="match status" value="1"/>
</dbReference>
<evidence type="ECO:0000256" key="3">
    <source>
        <dbReference type="ARBA" id="ARBA00022525"/>
    </source>
</evidence>
<dbReference type="GO" id="GO:1905564">
    <property type="term" value="P:positive regulation of vascular endothelial cell proliferation"/>
    <property type="evidence" value="ECO:0007669"/>
    <property type="project" value="TreeGrafter"/>
</dbReference>
<feature type="signal peptide" evidence="8">
    <location>
        <begin position="1"/>
        <end position="20"/>
    </location>
</feature>
<dbReference type="EMBL" id="HBUF01368777">
    <property type="protein sequence ID" value="CAG6725018.1"/>
    <property type="molecule type" value="Transcribed_RNA"/>
</dbReference>
<dbReference type="InterPro" id="IPR022353">
    <property type="entry name" value="Insulin_CS"/>
</dbReference>
<dbReference type="EMBL" id="HBUF01204109">
    <property type="protein sequence ID" value="CAG6662958.1"/>
    <property type="molecule type" value="Transcribed_RNA"/>
</dbReference>
<dbReference type="GO" id="GO:0005179">
    <property type="term" value="F:hormone activity"/>
    <property type="evidence" value="ECO:0007669"/>
    <property type="project" value="InterPro"/>
</dbReference>
<keyword evidence="4" id="KW-0165">Cleavage on pair of basic residues</keyword>
<feature type="compositionally biased region" description="Low complexity" evidence="7">
    <location>
        <begin position="192"/>
        <end position="206"/>
    </location>
</feature>
<evidence type="ECO:0000256" key="1">
    <source>
        <dbReference type="ARBA" id="ARBA00004613"/>
    </source>
</evidence>
<evidence type="ECO:0000256" key="8">
    <source>
        <dbReference type="SAM" id="SignalP"/>
    </source>
</evidence>
<dbReference type="GO" id="GO:0051147">
    <property type="term" value="P:regulation of muscle cell differentiation"/>
    <property type="evidence" value="ECO:0007669"/>
    <property type="project" value="TreeGrafter"/>
</dbReference>
<sequence>MLVGQIIATILFFDMVFVQATSSSSSHSEQEEDKKEKFCGKKLSHVLQLVCAKGYNMYPGYSYKGSEEHRRRVRRGIVDECCIKTCSKRTLKLYCQGPIDEPIRSPQKRSNSNTILEGELNSKESVLLGKLMDKNQLKTEMKNSMNEMFSNENHIRHKAHGKSLHSKRDIKQEVSSLDVAQPELSTPDDLTNSSNNNNSQENSSSNTKLNMMQQRHQPSSSQTNVLNENAKVLSSTERRTRRQPKIGSIHPYFYGKPAQQRPVKPL</sequence>
<evidence type="ECO:0000256" key="6">
    <source>
        <dbReference type="RuleBase" id="RU000406"/>
    </source>
</evidence>
<protein>
    <submittedName>
        <fullName evidence="10">Insulin-like growth factor</fullName>
    </submittedName>
</protein>
<organism evidence="10">
    <name type="scientific">Cacopsylla melanoneura</name>
    <dbReference type="NCBI Taxonomy" id="428564"/>
    <lineage>
        <taxon>Eukaryota</taxon>
        <taxon>Metazoa</taxon>
        <taxon>Ecdysozoa</taxon>
        <taxon>Arthropoda</taxon>
        <taxon>Hexapoda</taxon>
        <taxon>Insecta</taxon>
        <taxon>Pterygota</taxon>
        <taxon>Neoptera</taxon>
        <taxon>Paraneoptera</taxon>
        <taxon>Hemiptera</taxon>
        <taxon>Sternorrhyncha</taxon>
        <taxon>Psylloidea</taxon>
        <taxon>Psyllidae</taxon>
        <taxon>Psyllinae</taxon>
        <taxon>Cacopsylla</taxon>
    </lineage>
</organism>
<proteinExistence type="inferred from homology"/>
<dbReference type="PROSITE" id="PS00262">
    <property type="entry name" value="INSULIN"/>
    <property type="match status" value="1"/>
</dbReference>
<comment type="similarity">
    <text evidence="2 6">Belongs to the insulin family.</text>
</comment>
<dbReference type="PANTHER" id="PTHR46886">
    <property type="entry name" value="INSULIN-LIKE GROWTH FACTOR II"/>
    <property type="match status" value="1"/>
</dbReference>
<dbReference type="PRINTS" id="PR00276">
    <property type="entry name" value="INSULINFAMLY"/>
</dbReference>
<dbReference type="GO" id="GO:0008083">
    <property type="term" value="F:growth factor activity"/>
    <property type="evidence" value="ECO:0007669"/>
    <property type="project" value="TreeGrafter"/>
</dbReference>
<keyword evidence="5 8" id="KW-0732">Signal</keyword>
<dbReference type="InterPro" id="IPR016179">
    <property type="entry name" value="Insulin-like"/>
</dbReference>
<dbReference type="GO" id="GO:0045944">
    <property type="term" value="P:positive regulation of transcription by RNA polymerase II"/>
    <property type="evidence" value="ECO:0007669"/>
    <property type="project" value="TreeGrafter"/>
</dbReference>
<dbReference type="PANTHER" id="PTHR46886:SF1">
    <property type="entry name" value="INSULIN-LIKE GROWTH FACTOR II"/>
    <property type="match status" value="1"/>
</dbReference>
<dbReference type="GO" id="GO:0043539">
    <property type="term" value="F:protein serine/threonine kinase activator activity"/>
    <property type="evidence" value="ECO:0007669"/>
    <property type="project" value="TreeGrafter"/>
</dbReference>
<dbReference type="EMBL" id="HBUF01368776">
    <property type="protein sequence ID" value="CAG6725017.1"/>
    <property type="molecule type" value="Transcribed_RNA"/>
</dbReference>
<dbReference type="EMBL" id="HBUF01610444">
    <property type="protein sequence ID" value="CAG6778588.1"/>
    <property type="molecule type" value="Transcribed_RNA"/>
</dbReference>
<evidence type="ECO:0000313" key="10">
    <source>
        <dbReference type="EMBL" id="CAG6725018.1"/>
    </source>
</evidence>
<evidence type="ECO:0000256" key="4">
    <source>
        <dbReference type="ARBA" id="ARBA00022685"/>
    </source>
</evidence>
<dbReference type="InterPro" id="IPR036438">
    <property type="entry name" value="Insulin-like_sf"/>
</dbReference>
<dbReference type="AlphaFoldDB" id="A0A8D8YAA0"/>
<dbReference type="EMBL" id="HBUF01610442">
    <property type="protein sequence ID" value="CAG6778584.1"/>
    <property type="molecule type" value="Transcribed_RNA"/>
</dbReference>
<dbReference type="Pfam" id="PF00049">
    <property type="entry name" value="Insulin"/>
    <property type="match status" value="1"/>
</dbReference>
<evidence type="ECO:0000256" key="5">
    <source>
        <dbReference type="ARBA" id="ARBA00022729"/>
    </source>
</evidence>
<feature type="region of interest" description="Disordered" evidence="7">
    <location>
        <begin position="157"/>
        <end position="266"/>
    </location>
</feature>
<dbReference type="GO" id="GO:0005159">
    <property type="term" value="F:insulin-like growth factor receptor binding"/>
    <property type="evidence" value="ECO:0007669"/>
    <property type="project" value="TreeGrafter"/>
</dbReference>
<dbReference type="GO" id="GO:0043410">
    <property type="term" value="P:positive regulation of MAPK cascade"/>
    <property type="evidence" value="ECO:0007669"/>
    <property type="project" value="TreeGrafter"/>
</dbReference>
<accession>A0A8D8YAA0</accession>
<dbReference type="SMART" id="SM00078">
    <property type="entry name" value="IlGF"/>
    <property type="match status" value="1"/>
</dbReference>
<dbReference type="EMBL" id="HBUF01610443">
    <property type="protein sequence ID" value="CAG6778586.1"/>
    <property type="molecule type" value="Transcribed_RNA"/>
</dbReference>
<dbReference type="GO" id="GO:0005615">
    <property type="term" value="C:extracellular space"/>
    <property type="evidence" value="ECO:0007669"/>
    <property type="project" value="TreeGrafter"/>
</dbReference>
<feature type="domain" description="Insulin-like" evidence="9">
    <location>
        <begin position="36"/>
        <end position="95"/>
    </location>
</feature>
<dbReference type="EMBL" id="HBUF01204110">
    <property type="protein sequence ID" value="CAG6662959.1"/>
    <property type="molecule type" value="Transcribed_RNA"/>
</dbReference>
<evidence type="ECO:0000256" key="7">
    <source>
        <dbReference type="SAM" id="MobiDB-lite"/>
    </source>
</evidence>
<dbReference type="Gene3D" id="1.10.100.10">
    <property type="entry name" value="Insulin-like"/>
    <property type="match status" value="1"/>
</dbReference>
<evidence type="ECO:0000256" key="2">
    <source>
        <dbReference type="ARBA" id="ARBA00009034"/>
    </source>
</evidence>
<name>A0A8D8YAA0_9HEMI</name>
<feature type="compositionally biased region" description="Polar residues" evidence="7">
    <location>
        <begin position="207"/>
        <end position="235"/>
    </location>
</feature>
<keyword evidence="3 6" id="KW-0964">Secreted</keyword>
<dbReference type="InterPro" id="IPR022352">
    <property type="entry name" value="Ins/IGF/rlx"/>
</dbReference>
<reference evidence="10" key="1">
    <citation type="submission" date="2021-05" db="EMBL/GenBank/DDBJ databases">
        <authorList>
            <person name="Alioto T."/>
            <person name="Alioto T."/>
            <person name="Gomez Garrido J."/>
        </authorList>
    </citation>
    <scope>NUCLEOTIDE SEQUENCE</scope>
</reference>
<evidence type="ECO:0000259" key="9">
    <source>
        <dbReference type="SMART" id="SM00078"/>
    </source>
</evidence>